<feature type="region of interest" description="Disordered" evidence="1">
    <location>
        <begin position="1"/>
        <end position="21"/>
    </location>
</feature>
<keyword evidence="3" id="KW-1185">Reference proteome</keyword>
<organism evidence="2 3">
    <name type="scientific">Vigna mungo</name>
    <name type="common">Black gram</name>
    <name type="synonym">Phaseolus mungo</name>
    <dbReference type="NCBI Taxonomy" id="3915"/>
    <lineage>
        <taxon>Eukaryota</taxon>
        <taxon>Viridiplantae</taxon>
        <taxon>Streptophyta</taxon>
        <taxon>Embryophyta</taxon>
        <taxon>Tracheophyta</taxon>
        <taxon>Spermatophyta</taxon>
        <taxon>Magnoliopsida</taxon>
        <taxon>eudicotyledons</taxon>
        <taxon>Gunneridae</taxon>
        <taxon>Pentapetalae</taxon>
        <taxon>rosids</taxon>
        <taxon>fabids</taxon>
        <taxon>Fabales</taxon>
        <taxon>Fabaceae</taxon>
        <taxon>Papilionoideae</taxon>
        <taxon>50 kb inversion clade</taxon>
        <taxon>NPAAA clade</taxon>
        <taxon>indigoferoid/millettioid clade</taxon>
        <taxon>Phaseoleae</taxon>
        <taxon>Vigna</taxon>
    </lineage>
</organism>
<name>A0AAQ3S6Q5_VIGMU</name>
<dbReference type="Proteomes" id="UP001374535">
    <property type="component" value="Chromosome 3"/>
</dbReference>
<protein>
    <submittedName>
        <fullName evidence="2">Uncharacterized protein</fullName>
    </submittedName>
</protein>
<dbReference type="EMBL" id="CP144698">
    <property type="protein sequence ID" value="WVZ17806.1"/>
    <property type="molecule type" value="Genomic_DNA"/>
</dbReference>
<sequence>MSFSSPAMVSGAKTTSRSTLPFPSLPGNAEIFPSNLFALPLRIATGLPQPKSLSYMGKRGELPMVIIAPSKFPRGNSLGAFSQSSMPRRTVASSWAITFRCSNSAQKRRSCERISLTVATVGML</sequence>
<evidence type="ECO:0000313" key="2">
    <source>
        <dbReference type="EMBL" id="WVZ17806.1"/>
    </source>
</evidence>
<dbReference type="AlphaFoldDB" id="A0AAQ3S6Q5"/>
<evidence type="ECO:0000313" key="3">
    <source>
        <dbReference type="Proteomes" id="UP001374535"/>
    </source>
</evidence>
<proteinExistence type="predicted"/>
<reference evidence="2 3" key="1">
    <citation type="journal article" date="2023" name="Life. Sci Alliance">
        <title>Evolutionary insights into 3D genome organization and epigenetic landscape of Vigna mungo.</title>
        <authorList>
            <person name="Junaid A."/>
            <person name="Singh B."/>
            <person name="Bhatia S."/>
        </authorList>
    </citation>
    <scope>NUCLEOTIDE SEQUENCE [LARGE SCALE GENOMIC DNA]</scope>
    <source>
        <strain evidence="2">Urdbean</strain>
    </source>
</reference>
<gene>
    <name evidence="2" type="ORF">V8G54_010788</name>
</gene>
<accession>A0AAQ3S6Q5</accession>
<evidence type="ECO:0000256" key="1">
    <source>
        <dbReference type="SAM" id="MobiDB-lite"/>
    </source>
</evidence>